<dbReference type="SUPFAM" id="SSF56425">
    <property type="entry name" value="Succinate dehydrogenase/fumarate reductase flavoprotein, catalytic domain"/>
    <property type="match status" value="1"/>
</dbReference>
<evidence type="ECO:0000313" key="4">
    <source>
        <dbReference type="WBParaSite" id="jg23419"/>
    </source>
</evidence>
<reference evidence="4" key="1">
    <citation type="submission" date="2022-11" db="UniProtKB">
        <authorList>
            <consortium name="WormBaseParasite"/>
        </authorList>
    </citation>
    <scope>IDENTIFICATION</scope>
</reference>
<proteinExistence type="predicted"/>
<dbReference type="InterPro" id="IPR027477">
    <property type="entry name" value="Succ_DH/fumarate_Rdtase_cat_sf"/>
</dbReference>
<organism evidence="3 4">
    <name type="scientific">Ditylenchus dipsaci</name>
    <dbReference type="NCBI Taxonomy" id="166011"/>
    <lineage>
        <taxon>Eukaryota</taxon>
        <taxon>Metazoa</taxon>
        <taxon>Ecdysozoa</taxon>
        <taxon>Nematoda</taxon>
        <taxon>Chromadorea</taxon>
        <taxon>Rhabditida</taxon>
        <taxon>Tylenchina</taxon>
        <taxon>Tylenchomorpha</taxon>
        <taxon>Sphaerularioidea</taxon>
        <taxon>Anguinidae</taxon>
        <taxon>Anguininae</taxon>
        <taxon>Ditylenchus</taxon>
    </lineage>
</organism>
<sequence length="100" mass="11303">MVMNAKSAEGFGLPAFNFYSKIKGFFTEVEKVDKLAEHIGCDKEALTETLQNYNNLVQEYAAGNERKDSFGKTVFPVDFKLDETFYVATVTPAVHYTMED</sequence>
<dbReference type="Gene3D" id="3.90.700.10">
    <property type="entry name" value="Succinate dehydrogenase/fumarate reductase flavoprotein, catalytic domain"/>
    <property type="match status" value="1"/>
</dbReference>
<dbReference type="Proteomes" id="UP000887574">
    <property type="component" value="Unplaced"/>
</dbReference>
<dbReference type="InterPro" id="IPR050315">
    <property type="entry name" value="FAD-oxidoreductase_2"/>
</dbReference>
<dbReference type="WBParaSite" id="jg23419">
    <property type="protein sequence ID" value="jg23419"/>
    <property type="gene ID" value="jg23419"/>
</dbReference>
<keyword evidence="2" id="KW-0274">FAD</keyword>
<dbReference type="AlphaFoldDB" id="A0A915DUU6"/>
<evidence type="ECO:0000256" key="2">
    <source>
        <dbReference type="ARBA" id="ARBA00022827"/>
    </source>
</evidence>
<evidence type="ECO:0000256" key="1">
    <source>
        <dbReference type="ARBA" id="ARBA00001974"/>
    </source>
</evidence>
<dbReference type="PANTHER" id="PTHR43400">
    <property type="entry name" value="FUMARATE REDUCTASE"/>
    <property type="match status" value="1"/>
</dbReference>
<comment type="cofactor">
    <cofactor evidence="1">
        <name>FAD</name>
        <dbReference type="ChEBI" id="CHEBI:57692"/>
    </cofactor>
</comment>
<dbReference type="PANTHER" id="PTHR43400:SF7">
    <property type="entry name" value="FAD-DEPENDENT OXIDOREDUCTASE 2 FAD BINDING DOMAIN-CONTAINING PROTEIN"/>
    <property type="match status" value="1"/>
</dbReference>
<keyword evidence="2" id="KW-0285">Flavoprotein</keyword>
<evidence type="ECO:0000313" key="3">
    <source>
        <dbReference type="Proteomes" id="UP000887574"/>
    </source>
</evidence>
<protein>
    <submittedName>
        <fullName evidence="4">Uncharacterized protein</fullName>
    </submittedName>
</protein>
<accession>A0A915DUU6</accession>
<name>A0A915DUU6_9BILA</name>
<keyword evidence="3" id="KW-1185">Reference proteome</keyword>